<evidence type="ECO:0000256" key="5">
    <source>
        <dbReference type="ARBA" id="ARBA00023136"/>
    </source>
</evidence>
<dbReference type="PANTHER" id="PTHR16172">
    <property type="entry name" value="MAJOR FACILITATOR SUPERFAMILY DOMAIN-CONTAINING PROTEIN 6-LIKE"/>
    <property type="match status" value="1"/>
</dbReference>
<reference evidence="8" key="1">
    <citation type="submission" date="2020-04" db="EMBL/GenBank/DDBJ databases">
        <title>Hybrid Assembly of Korean Phytophthora infestans isolates.</title>
        <authorList>
            <person name="Prokchorchik M."/>
            <person name="Lee Y."/>
            <person name="Seo J."/>
            <person name="Cho J.-H."/>
            <person name="Park Y.-E."/>
            <person name="Jang D.-C."/>
            <person name="Im J.-S."/>
            <person name="Choi J.-G."/>
            <person name="Park H.-J."/>
            <person name="Lee G.-B."/>
            <person name="Lee Y.-G."/>
            <person name="Hong S.-Y."/>
            <person name="Cho K."/>
            <person name="Sohn K.H."/>
        </authorList>
    </citation>
    <scope>NUCLEOTIDE SEQUENCE</scope>
    <source>
        <strain evidence="8">KR_1_A1</strain>
    </source>
</reference>
<evidence type="ECO:0000256" key="4">
    <source>
        <dbReference type="ARBA" id="ARBA00022989"/>
    </source>
</evidence>
<feature type="transmembrane region" description="Helical" evidence="6">
    <location>
        <begin position="119"/>
        <end position="139"/>
    </location>
</feature>
<evidence type="ECO:0000256" key="1">
    <source>
        <dbReference type="ARBA" id="ARBA00004141"/>
    </source>
</evidence>
<feature type="transmembrane region" description="Helical" evidence="6">
    <location>
        <begin position="145"/>
        <end position="163"/>
    </location>
</feature>
<dbReference type="Pfam" id="PF12832">
    <property type="entry name" value="MFS_1_like"/>
    <property type="match status" value="2"/>
</dbReference>
<accession>A0A833W313</accession>
<evidence type="ECO:0000256" key="6">
    <source>
        <dbReference type="SAM" id="Phobius"/>
    </source>
</evidence>
<sequence length="427" mass="46914">MVCRPMFLVDAGEAKELIPLKMLFVVHNYCYSLVAYLPIFFEESGFTKSEIGILLAIPCICTIIGPPMWGAIADALHRHKQVHVFCHITSALFIFAIQFVNSFPLISGRHGGDFGKQRVYGALGYGVGGYISGMMASAVGIEWCFTMMLGVSCISLLLLLWYIPAGYGDENDQPPQKGLLQSSVKHILRRPDVLVLFIVALVAGISGGYIDSYLFLMCYDLSDDGATVVSVLVAVQTLSEIPLFFMSSVLIERFSTAGCLVIVIIAFFIRDMVYTYMEEPWYIVPVEMLHGVTFGLLVAALTTYVYKAAPKGAAGTMIGLLSAFMRGIGAGTASLVGGYIYEEYGVRTIWKSGAYGLVPASLVLIGIFAWLARHQESTTVDLEKQLVMRSIPLLSRVRLRMSSNYGIVELSLRIISFLLTNYPSILD</sequence>
<keyword evidence="3 6" id="KW-0812">Transmembrane</keyword>
<keyword evidence="4 6" id="KW-1133">Transmembrane helix</keyword>
<evidence type="ECO:0000313" key="8">
    <source>
        <dbReference type="EMBL" id="KAF4040429.1"/>
    </source>
</evidence>
<feature type="transmembrane region" description="Helical" evidence="6">
    <location>
        <begin position="353"/>
        <end position="372"/>
    </location>
</feature>
<organism evidence="8 9">
    <name type="scientific">Phytophthora infestans</name>
    <name type="common">Potato late blight agent</name>
    <name type="synonym">Botrytis infestans</name>
    <dbReference type="NCBI Taxonomy" id="4787"/>
    <lineage>
        <taxon>Eukaryota</taxon>
        <taxon>Sar</taxon>
        <taxon>Stramenopiles</taxon>
        <taxon>Oomycota</taxon>
        <taxon>Peronosporomycetes</taxon>
        <taxon>Peronosporales</taxon>
        <taxon>Peronosporaceae</taxon>
        <taxon>Phytophthora</taxon>
    </lineage>
</organism>
<keyword evidence="9" id="KW-1185">Reference proteome</keyword>
<dbReference type="EMBL" id="WSZM01000140">
    <property type="protein sequence ID" value="KAF4040429.1"/>
    <property type="molecule type" value="Genomic_DNA"/>
</dbReference>
<feature type="transmembrane region" description="Helical" evidence="6">
    <location>
        <begin position="84"/>
        <end position="107"/>
    </location>
</feature>
<dbReference type="InterPro" id="IPR024989">
    <property type="entry name" value="MFS_assoc_dom"/>
</dbReference>
<comment type="subcellular location">
    <subcellularLocation>
        <location evidence="1">Membrane</location>
        <topology evidence="1">Multi-pass membrane protein</topology>
    </subcellularLocation>
</comment>
<dbReference type="InterPro" id="IPR051717">
    <property type="entry name" value="MFS_MFSD6"/>
</dbReference>
<dbReference type="InterPro" id="IPR036259">
    <property type="entry name" value="MFS_trans_sf"/>
</dbReference>
<gene>
    <name evidence="8" type="ORF">GN244_ATG07289</name>
</gene>
<proteinExistence type="inferred from homology"/>
<feature type="domain" description="Major facilitator superfamily (MFS) profile" evidence="7">
    <location>
        <begin position="192"/>
        <end position="427"/>
    </location>
</feature>
<feature type="transmembrane region" description="Helical" evidence="6">
    <location>
        <begin position="288"/>
        <end position="306"/>
    </location>
</feature>
<comment type="caution">
    <text evidence="8">The sequence shown here is derived from an EMBL/GenBank/DDBJ whole genome shotgun (WGS) entry which is preliminary data.</text>
</comment>
<dbReference type="GO" id="GO:0016020">
    <property type="term" value="C:membrane"/>
    <property type="evidence" value="ECO:0007669"/>
    <property type="project" value="UniProtKB-SubCell"/>
</dbReference>
<evidence type="ECO:0000256" key="3">
    <source>
        <dbReference type="ARBA" id="ARBA00022692"/>
    </source>
</evidence>
<evidence type="ECO:0000259" key="7">
    <source>
        <dbReference type="PROSITE" id="PS50850"/>
    </source>
</evidence>
<comment type="similarity">
    <text evidence="2">Belongs to the major facilitator superfamily. MFSD6 family.</text>
</comment>
<feature type="transmembrane region" description="Helical" evidence="6">
    <location>
        <begin position="193"/>
        <end position="216"/>
    </location>
</feature>
<dbReference type="GO" id="GO:0022857">
    <property type="term" value="F:transmembrane transporter activity"/>
    <property type="evidence" value="ECO:0007669"/>
    <property type="project" value="InterPro"/>
</dbReference>
<dbReference type="PANTHER" id="PTHR16172:SF41">
    <property type="entry name" value="MAJOR FACILITATOR SUPERFAMILY DOMAIN-CONTAINING PROTEIN 6-LIKE"/>
    <property type="match status" value="1"/>
</dbReference>
<dbReference type="PROSITE" id="PS50850">
    <property type="entry name" value="MFS"/>
    <property type="match status" value="1"/>
</dbReference>
<dbReference type="SUPFAM" id="SSF103473">
    <property type="entry name" value="MFS general substrate transporter"/>
    <property type="match status" value="1"/>
</dbReference>
<dbReference type="Proteomes" id="UP000602510">
    <property type="component" value="Unassembled WGS sequence"/>
</dbReference>
<name>A0A833W313_PHYIN</name>
<feature type="transmembrane region" description="Helical" evidence="6">
    <location>
        <begin position="318"/>
        <end position="341"/>
    </location>
</feature>
<keyword evidence="5 6" id="KW-0472">Membrane</keyword>
<feature type="transmembrane region" description="Helical" evidence="6">
    <location>
        <begin position="53"/>
        <end position="72"/>
    </location>
</feature>
<dbReference type="AlphaFoldDB" id="A0A833W313"/>
<dbReference type="InterPro" id="IPR020846">
    <property type="entry name" value="MFS_dom"/>
</dbReference>
<evidence type="ECO:0000256" key="2">
    <source>
        <dbReference type="ARBA" id="ARBA00005241"/>
    </source>
</evidence>
<feature type="transmembrane region" description="Helical" evidence="6">
    <location>
        <begin position="257"/>
        <end position="276"/>
    </location>
</feature>
<evidence type="ECO:0000313" key="9">
    <source>
        <dbReference type="Proteomes" id="UP000602510"/>
    </source>
</evidence>
<protein>
    <submittedName>
        <fullName evidence="8">MFS_1 like family</fullName>
    </submittedName>
</protein>
<feature type="transmembrane region" description="Helical" evidence="6">
    <location>
        <begin position="228"/>
        <end position="245"/>
    </location>
</feature>
<dbReference type="Gene3D" id="1.20.1250.20">
    <property type="entry name" value="MFS general substrate transporter like domains"/>
    <property type="match status" value="2"/>
</dbReference>